<dbReference type="EMBL" id="JAQJZJ010000003">
    <property type="protein sequence ID" value="MDA7086531.1"/>
    <property type="molecule type" value="Genomic_DNA"/>
</dbReference>
<gene>
    <name evidence="2" type="ORF">PH586_09085</name>
</gene>
<dbReference type="Pfam" id="PF10544">
    <property type="entry name" value="T5orf172"/>
    <property type="match status" value="1"/>
</dbReference>
<sequence length="129" mass="14447">MTTYLYIIGAPGSESCVAKVGITESPYSRLNQIFTGCRRRKYLAPEGLELFALYRFDHRHDAQLIERTILLLNQAAKSDPRTLGWLMVSPLLLAPQILVLTSLLGIHAEKINCSFTRLDLEVLEVSTAV</sequence>
<proteinExistence type="predicted"/>
<comment type="caution">
    <text evidence="2">The sequence shown here is derived from an EMBL/GenBank/DDBJ whole genome shotgun (WGS) entry which is preliminary data.</text>
</comment>
<evidence type="ECO:0000313" key="3">
    <source>
        <dbReference type="Proteomes" id="UP001212042"/>
    </source>
</evidence>
<feature type="domain" description="Bacteriophage T5 Orf172 DNA-binding" evidence="1">
    <location>
        <begin position="4"/>
        <end position="75"/>
    </location>
</feature>
<dbReference type="RefSeq" id="WP_271347433.1">
    <property type="nucleotide sequence ID" value="NZ_JAQJZJ010000003.1"/>
</dbReference>
<accession>A0ABT4XE95</accession>
<dbReference type="InterPro" id="IPR018306">
    <property type="entry name" value="Phage_T5_Orf172_DNA-bd"/>
</dbReference>
<evidence type="ECO:0000313" key="2">
    <source>
        <dbReference type="EMBL" id="MDA7086531.1"/>
    </source>
</evidence>
<evidence type="ECO:0000259" key="1">
    <source>
        <dbReference type="Pfam" id="PF10544"/>
    </source>
</evidence>
<organism evidence="2 3">
    <name type="scientific">Pseudomonas aestuarii</name>
    <dbReference type="NCBI Taxonomy" id="3018340"/>
    <lineage>
        <taxon>Bacteria</taxon>
        <taxon>Pseudomonadati</taxon>
        <taxon>Pseudomonadota</taxon>
        <taxon>Gammaproteobacteria</taxon>
        <taxon>Pseudomonadales</taxon>
        <taxon>Pseudomonadaceae</taxon>
        <taxon>Pseudomonas</taxon>
    </lineage>
</organism>
<dbReference type="Proteomes" id="UP001212042">
    <property type="component" value="Unassembled WGS sequence"/>
</dbReference>
<keyword evidence="3" id="KW-1185">Reference proteome</keyword>
<reference evidence="2 3" key="1">
    <citation type="submission" date="2023-01" db="EMBL/GenBank/DDBJ databases">
        <title>Pseudomonas SA3-5T sp. nov., isolated from tidal flat sediment.</title>
        <authorList>
            <person name="Kim H.S."/>
            <person name="Kim J.-S."/>
            <person name="Suh M.K."/>
            <person name="Eom M.K."/>
            <person name="Lee J.-S."/>
        </authorList>
    </citation>
    <scope>NUCLEOTIDE SEQUENCE [LARGE SCALE GENOMIC DNA]</scope>
    <source>
        <strain evidence="2 3">SA3-5</strain>
    </source>
</reference>
<protein>
    <submittedName>
        <fullName evidence="2">GIY-YIG nuclease family protein</fullName>
    </submittedName>
</protein>
<name>A0ABT4XE95_9PSED</name>